<sequence>MQSGNSNSRNTTSHSRSNKTGPPKGQPCKGDVMSQPSATYARAPITSVDDLLADRKRVYAHFVTGAKVGIAAVAIILALMGIFLT</sequence>
<protein>
    <submittedName>
        <fullName evidence="3">Uncharacterized protein</fullName>
    </submittedName>
</protein>
<proteinExistence type="predicted"/>
<organism evidence="3 4">
    <name type="scientific">Granulibacter bethesdensis</name>
    <dbReference type="NCBI Taxonomy" id="364410"/>
    <lineage>
        <taxon>Bacteria</taxon>
        <taxon>Pseudomonadati</taxon>
        <taxon>Pseudomonadota</taxon>
        <taxon>Alphaproteobacteria</taxon>
        <taxon>Acetobacterales</taxon>
        <taxon>Acetobacteraceae</taxon>
        <taxon>Granulibacter</taxon>
    </lineage>
</organism>
<feature type="region of interest" description="Disordered" evidence="1">
    <location>
        <begin position="1"/>
        <end position="36"/>
    </location>
</feature>
<dbReference type="KEGG" id="gbc:GbCGDNIH3_7236"/>
<name>A0AAN0VGH8_9PROT</name>
<dbReference type="AlphaFoldDB" id="A0AAN0VGH8"/>
<keyword evidence="2" id="KW-0812">Transmembrane</keyword>
<evidence type="ECO:0000313" key="3">
    <source>
        <dbReference type="EMBL" id="AHJ63929.1"/>
    </source>
</evidence>
<evidence type="ECO:0000313" key="4">
    <source>
        <dbReference type="Proteomes" id="UP000019438"/>
    </source>
</evidence>
<dbReference type="EMBL" id="CP003181">
    <property type="protein sequence ID" value="AHJ63929.1"/>
    <property type="molecule type" value="Genomic_DNA"/>
</dbReference>
<feature type="compositionally biased region" description="Low complexity" evidence="1">
    <location>
        <begin position="1"/>
        <end position="15"/>
    </location>
</feature>
<accession>A0AAN0VGH8</accession>
<evidence type="ECO:0000256" key="1">
    <source>
        <dbReference type="SAM" id="MobiDB-lite"/>
    </source>
</evidence>
<keyword evidence="2" id="KW-0472">Membrane</keyword>
<keyword evidence="2" id="KW-1133">Transmembrane helix</keyword>
<dbReference type="Proteomes" id="UP000019438">
    <property type="component" value="Chromosome"/>
</dbReference>
<evidence type="ECO:0000256" key="2">
    <source>
        <dbReference type="SAM" id="Phobius"/>
    </source>
</evidence>
<reference evidence="4" key="1">
    <citation type="submission" date="2012-06" db="EMBL/GenBank/DDBJ databases">
        <title>Genome analysis of multiple Granulibacter bethesdensis isolates demonstrates substantial genome diversity.</title>
        <authorList>
            <person name="Greenberg D.E."/>
            <person name="Porcella S.F."/>
            <person name="Zarember K."/>
            <person name="Zelazny A.M."/>
            <person name="Bruno D."/>
            <person name="Martens C."/>
            <person name="Barbian K.D."/>
            <person name="Jaske E."/>
            <person name="Holland S.M."/>
        </authorList>
    </citation>
    <scope>NUCLEOTIDE SEQUENCE [LARGE SCALE GENOMIC DNA]</scope>
    <source>
        <strain evidence="4">CGDNIH3</strain>
    </source>
</reference>
<feature type="transmembrane region" description="Helical" evidence="2">
    <location>
        <begin position="58"/>
        <end position="84"/>
    </location>
</feature>
<gene>
    <name evidence="3" type="ORF">GbCGDNIH3_7236</name>
</gene>